<evidence type="ECO:0000256" key="3">
    <source>
        <dbReference type="ARBA" id="ARBA00020975"/>
    </source>
</evidence>
<dbReference type="InterPro" id="IPR013167">
    <property type="entry name" value="COG4_M"/>
</dbReference>
<comment type="similarity">
    <text evidence="2">Belongs to the COG4 family.</text>
</comment>
<keyword evidence="6" id="KW-0333">Golgi apparatus</keyword>
<dbReference type="InterPro" id="IPR048682">
    <property type="entry name" value="COG4"/>
</dbReference>
<keyword evidence="5" id="KW-0653">Protein transport</keyword>
<feature type="compositionally biased region" description="Basic and acidic residues" evidence="9">
    <location>
        <begin position="1"/>
        <end position="12"/>
    </location>
</feature>
<keyword evidence="7" id="KW-0472">Membrane</keyword>
<feature type="compositionally biased region" description="Polar residues" evidence="9">
    <location>
        <begin position="18"/>
        <end position="30"/>
    </location>
</feature>
<feature type="domain" description="COG4 transport protein middle alpha-helical bundle" evidence="10">
    <location>
        <begin position="187"/>
        <end position="530"/>
    </location>
</feature>
<dbReference type="GO" id="GO:0015031">
    <property type="term" value="P:protein transport"/>
    <property type="evidence" value="ECO:0007669"/>
    <property type="project" value="UniProtKB-KW"/>
</dbReference>
<dbReference type="InterPro" id="IPR048684">
    <property type="entry name" value="COG4_C"/>
</dbReference>
<evidence type="ECO:0000259" key="10">
    <source>
        <dbReference type="SMART" id="SM00762"/>
    </source>
</evidence>
<evidence type="ECO:0000256" key="4">
    <source>
        <dbReference type="ARBA" id="ARBA00022448"/>
    </source>
</evidence>
<dbReference type="Proteomes" id="UP000800092">
    <property type="component" value="Unassembled WGS sequence"/>
</dbReference>
<evidence type="ECO:0000313" key="11">
    <source>
        <dbReference type="EMBL" id="KAF2234233.1"/>
    </source>
</evidence>
<dbReference type="InterPro" id="IPR048680">
    <property type="entry name" value="COG4_N"/>
</dbReference>
<accession>A0A6A6H9N4</accession>
<dbReference type="AlphaFoldDB" id="A0A6A6H9N4"/>
<evidence type="ECO:0000313" key="12">
    <source>
        <dbReference type="Proteomes" id="UP000800092"/>
    </source>
</evidence>
<dbReference type="Gene3D" id="1.20.58.1970">
    <property type="match status" value="1"/>
</dbReference>
<feature type="region of interest" description="Disordered" evidence="9">
    <location>
        <begin position="351"/>
        <end position="373"/>
    </location>
</feature>
<dbReference type="Pfam" id="PF20663">
    <property type="entry name" value="COG4_N"/>
    <property type="match status" value="1"/>
</dbReference>
<evidence type="ECO:0000256" key="9">
    <source>
        <dbReference type="SAM" id="MobiDB-lite"/>
    </source>
</evidence>
<protein>
    <recommendedName>
        <fullName evidence="3">Conserved oligomeric Golgi complex subunit 4</fullName>
    </recommendedName>
    <alternativeName>
        <fullName evidence="8">Component of oligomeric Golgi complex 4</fullName>
    </alternativeName>
</protein>
<feature type="region of interest" description="Disordered" evidence="9">
    <location>
        <begin position="1"/>
        <end position="30"/>
    </location>
</feature>
<evidence type="ECO:0000256" key="8">
    <source>
        <dbReference type="ARBA" id="ARBA00031340"/>
    </source>
</evidence>
<evidence type="ECO:0000256" key="6">
    <source>
        <dbReference type="ARBA" id="ARBA00023034"/>
    </source>
</evidence>
<dbReference type="OrthoDB" id="47059at2759"/>
<gene>
    <name evidence="11" type="ORF">EV356DRAFT_533043</name>
</gene>
<evidence type="ECO:0000256" key="1">
    <source>
        <dbReference type="ARBA" id="ARBA00004395"/>
    </source>
</evidence>
<organism evidence="11 12">
    <name type="scientific">Viridothelium virens</name>
    <name type="common">Speckled blister lichen</name>
    <name type="synonym">Trypethelium virens</name>
    <dbReference type="NCBI Taxonomy" id="1048519"/>
    <lineage>
        <taxon>Eukaryota</taxon>
        <taxon>Fungi</taxon>
        <taxon>Dikarya</taxon>
        <taxon>Ascomycota</taxon>
        <taxon>Pezizomycotina</taxon>
        <taxon>Dothideomycetes</taxon>
        <taxon>Dothideomycetes incertae sedis</taxon>
        <taxon>Trypetheliales</taxon>
        <taxon>Trypetheliaceae</taxon>
        <taxon>Viridothelium</taxon>
    </lineage>
</organism>
<dbReference type="Pfam" id="PF08318">
    <property type="entry name" value="COG4_m"/>
    <property type="match status" value="1"/>
</dbReference>
<keyword evidence="12" id="KW-1185">Reference proteome</keyword>
<sequence length="824" mass="91358">MTSSDKANEPFHDPPSPTLSHKPSRSVRQASTLPEIRSTLAHLSSRDSSITTRLDALLDSHHDLTRQLHRLDLLRANLASHAQNARAIAQSSLAPAASTATRLSSAVSALDTEQAAVRATLQVVEQVVELRACVLGVVGCMGAPQDWEGAASYLQRARNIPDEVIRGAFAEMMVPTAEVPDSPSVTLDEAAESLCNLFLKEFERAAESGDGGGVTRFFKLFPMIGRADTGLEAYGRYVCHGIAARARNNLREGGGRREGPFYANILTRLFEHVAQIVDGHEPLVERHYGNGMMVKVIERLQVEADVQGGLILDTWSDERNVDRKLTDVKSYAFSFLVQSFLSAPRGVMNTPRSMSPAIRDGSGTTQNSEDESVDMKEVDGLLNEVAIMLGRWALYTRFLASKSTSEEDANHPASKGLALPNFLLNSALHKKVSKGLVEPFNVMTTFYFRRSVEKSFQLDEPPPDLSLNPNKDIGNPPFITSAVDDVMYIVNQVLHRSLSTSQRPVISSVMPAVDRVLGSDFVGMIQRKMRDECYPKAAIQGALPPEDKIIQFLVLINNLDVATDYIKRIVKSDLQPGQSSAEMNGNPGGGPGNRSALAESFPFNNDATFVENSLKSLESSFENKTSELIAEAITVTFNQVMKPRIRPILTEAFRDTDYSLSAEELAEMRREREGDTPGGEEDVLNDDLVKQRFTRGWTALSKPLRRILTDKNGDRLITTAVQYLSRALEKRIWSFYGRINELGAVRIERDIAGIVSATVQGGRYGLRDSFSRCQQITLVMNMEEDEWEEMVQAKSEEPGAEEEIVWYLDMDERRRARAMVKERG</sequence>
<dbReference type="PANTHER" id="PTHR24016">
    <property type="entry name" value="CONSERVED OLIGOMERIC GOLGI COMPLEX SUBUNIT 4"/>
    <property type="match status" value="1"/>
</dbReference>
<evidence type="ECO:0000256" key="7">
    <source>
        <dbReference type="ARBA" id="ARBA00023136"/>
    </source>
</evidence>
<dbReference type="PANTHER" id="PTHR24016:SF0">
    <property type="entry name" value="CONSERVED OLIGOMERIC GOLGI COMPLEX SUBUNIT 4"/>
    <property type="match status" value="1"/>
</dbReference>
<evidence type="ECO:0000256" key="2">
    <source>
        <dbReference type="ARBA" id="ARBA00009215"/>
    </source>
</evidence>
<dbReference type="GO" id="GO:0000139">
    <property type="term" value="C:Golgi membrane"/>
    <property type="evidence" value="ECO:0007669"/>
    <property type="project" value="UniProtKB-SubCell"/>
</dbReference>
<name>A0A6A6H9N4_VIRVR</name>
<dbReference type="EMBL" id="ML991800">
    <property type="protein sequence ID" value="KAF2234233.1"/>
    <property type="molecule type" value="Genomic_DNA"/>
</dbReference>
<dbReference type="Pfam" id="PF20662">
    <property type="entry name" value="COG4_C"/>
    <property type="match status" value="1"/>
</dbReference>
<comment type="subcellular location">
    <subcellularLocation>
        <location evidence="1">Golgi apparatus membrane</location>
        <topology evidence="1">Peripheral membrane protein</topology>
    </subcellularLocation>
</comment>
<dbReference type="SMART" id="SM00762">
    <property type="entry name" value="Cog4"/>
    <property type="match status" value="1"/>
</dbReference>
<proteinExistence type="inferred from homology"/>
<evidence type="ECO:0000256" key="5">
    <source>
        <dbReference type="ARBA" id="ARBA00022927"/>
    </source>
</evidence>
<reference evidence="11" key="1">
    <citation type="journal article" date="2020" name="Stud. Mycol.">
        <title>101 Dothideomycetes genomes: a test case for predicting lifestyles and emergence of pathogens.</title>
        <authorList>
            <person name="Haridas S."/>
            <person name="Albert R."/>
            <person name="Binder M."/>
            <person name="Bloem J."/>
            <person name="Labutti K."/>
            <person name="Salamov A."/>
            <person name="Andreopoulos B."/>
            <person name="Baker S."/>
            <person name="Barry K."/>
            <person name="Bills G."/>
            <person name="Bluhm B."/>
            <person name="Cannon C."/>
            <person name="Castanera R."/>
            <person name="Culley D."/>
            <person name="Daum C."/>
            <person name="Ezra D."/>
            <person name="Gonzalez J."/>
            <person name="Henrissat B."/>
            <person name="Kuo A."/>
            <person name="Liang C."/>
            <person name="Lipzen A."/>
            <person name="Lutzoni F."/>
            <person name="Magnuson J."/>
            <person name="Mondo S."/>
            <person name="Nolan M."/>
            <person name="Ohm R."/>
            <person name="Pangilinan J."/>
            <person name="Park H.-J."/>
            <person name="Ramirez L."/>
            <person name="Alfaro M."/>
            <person name="Sun H."/>
            <person name="Tritt A."/>
            <person name="Yoshinaga Y."/>
            <person name="Zwiers L.-H."/>
            <person name="Turgeon B."/>
            <person name="Goodwin S."/>
            <person name="Spatafora J."/>
            <person name="Crous P."/>
            <person name="Grigoriev I."/>
        </authorList>
    </citation>
    <scope>NUCLEOTIDE SEQUENCE</scope>
    <source>
        <strain evidence="11">Tuck. ex Michener</strain>
    </source>
</reference>
<keyword evidence="4" id="KW-0813">Transport</keyword>